<keyword evidence="7" id="KW-0812">Transmembrane</keyword>
<dbReference type="PROSITE" id="PS50005">
    <property type="entry name" value="TPR"/>
    <property type="match status" value="1"/>
</dbReference>
<dbReference type="Proteomes" id="UP000198963">
    <property type="component" value="Chromosome I"/>
</dbReference>
<dbReference type="Gene3D" id="3.30.565.10">
    <property type="entry name" value="Histidine kinase-like ATPase, C-terminal domain"/>
    <property type="match status" value="1"/>
</dbReference>
<evidence type="ECO:0000256" key="2">
    <source>
        <dbReference type="ARBA" id="ARBA00012438"/>
    </source>
</evidence>
<comment type="catalytic activity">
    <reaction evidence="1">
        <text>ATP + protein L-histidine = ADP + protein N-phospho-L-histidine.</text>
        <dbReference type="EC" id="2.7.13.3"/>
    </reaction>
</comment>
<evidence type="ECO:0000256" key="7">
    <source>
        <dbReference type="SAM" id="Phobius"/>
    </source>
</evidence>
<dbReference type="SUPFAM" id="SSF48452">
    <property type="entry name" value="TPR-like"/>
    <property type="match status" value="1"/>
</dbReference>
<keyword evidence="7" id="KW-1133">Transmembrane helix</keyword>
<keyword evidence="3" id="KW-0808">Transferase</keyword>
<evidence type="ECO:0000256" key="5">
    <source>
        <dbReference type="ARBA" id="ARBA00023012"/>
    </source>
</evidence>
<dbReference type="GO" id="GO:0004673">
    <property type="term" value="F:protein histidine kinase activity"/>
    <property type="evidence" value="ECO:0007669"/>
    <property type="project" value="UniProtKB-EC"/>
</dbReference>
<evidence type="ECO:0000256" key="3">
    <source>
        <dbReference type="ARBA" id="ARBA00022679"/>
    </source>
</evidence>
<dbReference type="InterPro" id="IPR011990">
    <property type="entry name" value="TPR-like_helical_dom_sf"/>
</dbReference>
<dbReference type="PANTHER" id="PTHR24421:SF10">
    <property type="entry name" value="NITRATE_NITRITE SENSOR PROTEIN NARQ"/>
    <property type="match status" value="1"/>
</dbReference>
<dbReference type="SMART" id="SM00028">
    <property type="entry name" value="TPR"/>
    <property type="match status" value="4"/>
</dbReference>
<evidence type="ECO:0000313" key="9">
    <source>
        <dbReference type="Proteomes" id="UP000198963"/>
    </source>
</evidence>
<dbReference type="SUPFAM" id="SSF55874">
    <property type="entry name" value="ATPase domain of HSP90 chaperone/DNA topoisomerase II/histidine kinase"/>
    <property type="match status" value="1"/>
</dbReference>
<evidence type="ECO:0000256" key="1">
    <source>
        <dbReference type="ARBA" id="ARBA00000085"/>
    </source>
</evidence>
<name>A0A1H1MVP3_9FLAO</name>
<dbReference type="PANTHER" id="PTHR24421">
    <property type="entry name" value="NITRATE/NITRITE SENSOR PROTEIN NARX-RELATED"/>
    <property type="match status" value="1"/>
</dbReference>
<keyword evidence="7" id="KW-0472">Membrane</keyword>
<evidence type="ECO:0000313" key="8">
    <source>
        <dbReference type="EMBL" id="SDR90961.1"/>
    </source>
</evidence>
<dbReference type="Gene3D" id="1.25.40.10">
    <property type="entry name" value="Tetratricopeptide repeat domain"/>
    <property type="match status" value="2"/>
</dbReference>
<feature type="transmembrane region" description="Helical" evidence="7">
    <location>
        <begin position="306"/>
        <end position="326"/>
    </location>
</feature>
<protein>
    <recommendedName>
        <fullName evidence="2">histidine kinase</fullName>
        <ecNumber evidence="2">2.7.13.3</ecNumber>
    </recommendedName>
</protein>
<organism evidence="8 9">
    <name type="scientific">Winogradskyella sediminis</name>
    <dbReference type="NCBI Taxonomy" id="1382466"/>
    <lineage>
        <taxon>Bacteria</taxon>
        <taxon>Pseudomonadati</taxon>
        <taxon>Bacteroidota</taxon>
        <taxon>Flavobacteriia</taxon>
        <taxon>Flavobacteriales</taxon>
        <taxon>Flavobacteriaceae</taxon>
        <taxon>Winogradskyella</taxon>
    </lineage>
</organism>
<evidence type="ECO:0000256" key="4">
    <source>
        <dbReference type="ARBA" id="ARBA00022777"/>
    </source>
</evidence>
<keyword evidence="6" id="KW-0802">TPR repeat</keyword>
<dbReference type="Pfam" id="PF13181">
    <property type="entry name" value="TPR_8"/>
    <property type="match status" value="1"/>
</dbReference>
<keyword evidence="9" id="KW-1185">Reference proteome</keyword>
<gene>
    <name evidence="8" type="ORF">SAMN04489797_0440</name>
</gene>
<dbReference type="STRING" id="1249933.SAMN04489797_0440"/>
<accession>A0A1H1MVP3</accession>
<dbReference type="InterPro" id="IPR019734">
    <property type="entry name" value="TPR_rpt"/>
</dbReference>
<dbReference type="GO" id="GO:0000160">
    <property type="term" value="P:phosphorelay signal transduction system"/>
    <property type="evidence" value="ECO:0007669"/>
    <property type="project" value="UniProtKB-KW"/>
</dbReference>
<feature type="repeat" description="TPR" evidence="6">
    <location>
        <begin position="122"/>
        <end position="155"/>
    </location>
</feature>
<dbReference type="InterPro" id="IPR036890">
    <property type="entry name" value="HATPase_C_sf"/>
</dbReference>
<dbReference type="EMBL" id="LT629774">
    <property type="protein sequence ID" value="SDR90961.1"/>
    <property type="molecule type" value="Genomic_DNA"/>
</dbReference>
<sequence length="520" mass="59771">MRYYMRLALKPQNAQDLISSETYFNRHYKRASSQGEVTKTITYLYYKASIAYKKGEYDESEEFAVKALGLIDKRSDAAHMSSTRMSFYNLLGLMYTEQKHKTKTIELYTNAFKMAQSPSDSATIYNNLSLVYRKFNDLDNAQNVIRKAYNLIPKLSDTLTQALIIDNYGVISSKLNNANGLDLMRRALELRKGVSDTSTIYTSYSHLAEYYTRLNNEVVAKNYALRALELAAHINSDAYKNNALGLLVNLSEDPYARAYKKLNDSIYTAEKESSNQYALLKYDNSEYKRKVLESELENEKHKARTIYAVLTASFITLLSVLLYFILKSKYKKETLQQVFNTESRISKQIHDEVANDVYQTMCKLENQQVHRDTLLNDLHDLYYKTRDISKKHSVLNTDYPFTDHLDELIESFNDGDTSVIVKGLSEINWDLMPQLHRSTIYKVLQELLINMKKHSSASLVVIMFSKINKKTQINYSDNGSGSVLKKGMGLQNTENRIQSINGSITFDTNPEKGFKAQIIL</sequence>
<keyword evidence="5" id="KW-0902">Two-component regulatory system</keyword>
<evidence type="ECO:0000256" key="6">
    <source>
        <dbReference type="PROSITE-ProRule" id="PRU00339"/>
    </source>
</evidence>
<keyword evidence="4" id="KW-0418">Kinase</keyword>
<reference evidence="8 9" key="1">
    <citation type="submission" date="2016-10" db="EMBL/GenBank/DDBJ databases">
        <authorList>
            <person name="Varghese N."/>
            <person name="Submissions S."/>
        </authorList>
    </citation>
    <scope>NUCLEOTIDE SEQUENCE [LARGE SCALE GENOMIC DNA]</scope>
    <source>
        <strain evidence="8 9">RHA_55</strain>
    </source>
</reference>
<proteinExistence type="predicted"/>
<dbReference type="EC" id="2.7.13.3" evidence="2"/>
<dbReference type="InterPro" id="IPR050482">
    <property type="entry name" value="Sensor_HK_TwoCompSys"/>
</dbReference>
<dbReference type="AlphaFoldDB" id="A0A1H1MVP3"/>